<keyword evidence="9" id="KW-1185">Reference proteome</keyword>
<dbReference type="AlphaFoldDB" id="A0A1R2D2R5"/>
<organism evidence="8 9">
    <name type="scientific">Stentor coeruleus</name>
    <dbReference type="NCBI Taxonomy" id="5963"/>
    <lineage>
        <taxon>Eukaryota</taxon>
        <taxon>Sar</taxon>
        <taxon>Alveolata</taxon>
        <taxon>Ciliophora</taxon>
        <taxon>Postciliodesmatophora</taxon>
        <taxon>Heterotrichea</taxon>
        <taxon>Heterotrichida</taxon>
        <taxon>Stentoridae</taxon>
        <taxon>Stentor</taxon>
    </lineage>
</organism>
<evidence type="ECO:0000256" key="2">
    <source>
        <dbReference type="ARBA" id="ARBA00022723"/>
    </source>
</evidence>
<name>A0A1R2D2R5_9CILI</name>
<evidence type="ECO:0000256" key="1">
    <source>
        <dbReference type="ARBA" id="ARBA00004170"/>
    </source>
</evidence>
<dbReference type="SMART" id="SM00332">
    <property type="entry name" value="PP2Cc"/>
    <property type="match status" value="1"/>
</dbReference>
<reference evidence="8 9" key="1">
    <citation type="submission" date="2016-11" db="EMBL/GenBank/DDBJ databases">
        <title>The macronuclear genome of Stentor coeruleus: a giant cell with tiny introns.</title>
        <authorList>
            <person name="Slabodnick M."/>
            <person name="Ruby J.G."/>
            <person name="Reiff S.B."/>
            <person name="Swart E.C."/>
            <person name="Gosai S."/>
            <person name="Prabakaran S."/>
            <person name="Witkowska E."/>
            <person name="Larue G.E."/>
            <person name="Fisher S."/>
            <person name="Freeman R.M."/>
            <person name="Gunawardena J."/>
            <person name="Chu W."/>
            <person name="Stover N.A."/>
            <person name="Gregory B.D."/>
            <person name="Nowacki M."/>
            <person name="Derisi J."/>
            <person name="Roy S.W."/>
            <person name="Marshall W.F."/>
            <person name="Sood P."/>
        </authorList>
    </citation>
    <scope>NUCLEOTIDE SEQUENCE [LARGE SCALE GENOMIC DNA]</scope>
    <source>
        <strain evidence="8">WM001</strain>
    </source>
</reference>
<dbReference type="InterPro" id="IPR000222">
    <property type="entry name" value="PP2C_BS"/>
</dbReference>
<keyword evidence="5" id="KW-0472">Membrane</keyword>
<dbReference type="Proteomes" id="UP000187209">
    <property type="component" value="Unassembled WGS sequence"/>
</dbReference>
<dbReference type="GO" id="GO:0016020">
    <property type="term" value="C:membrane"/>
    <property type="evidence" value="ECO:0007669"/>
    <property type="project" value="UniProtKB-SubCell"/>
</dbReference>
<dbReference type="Gene3D" id="3.60.40.10">
    <property type="entry name" value="PPM-type phosphatase domain"/>
    <property type="match status" value="1"/>
</dbReference>
<evidence type="ECO:0000259" key="7">
    <source>
        <dbReference type="PROSITE" id="PS51746"/>
    </source>
</evidence>
<gene>
    <name evidence="8" type="ORF">SteCoe_1121</name>
</gene>
<keyword evidence="4 6" id="KW-0904">Protein phosphatase</keyword>
<dbReference type="InterPro" id="IPR001932">
    <property type="entry name" value="PPM-type_phosphatase-like_dom"/>
</dbReference>
<dbReference type="InterPro" id="IPR015655">
    <property type="entry name" value="PP2C"/>
</dbReference>
<comment type="caution">
    <text evidence="8">The sequence shown here is derived from an EMBL/GenBank/DDBJ whole genome shotgun (WGS) entry which is preliminary data.</text>
</comment>
<dbReference type="PROSITE" id="PS01032">
    <property type="entry name" value="PPM_1"/>
    <property type="match status" value="1"/>
</dbReference>
<evidence type="ECO:0000256" key="6">
    <source>
        <dbReference type="RuleBase" id="RU003465"/>
    </source>
</evidence>
<comment type="subcellular location">
    <subcellularLocation>
        <location evidence="1">Membrane</location>
        <topology evidence="1">Peripheral membrane protein</topology>
    </subcellularLocation>
</comment>
<dbReference type="GO" id="GO:0046872">
    <property type="term" value="F:metal ion binding"/>
    <property type="evidence" value="ECO:0007669"/>
    <property type="project" value="UniProtKB-KW"/>
</dbReference>
<dbReference type="EMBL" id="MPUH01000011">
    <property type="protein sequence ID" value="OMJ95521.1"/>
    <property type="molecule type" value="Genomic_DNA"/>
</dbReference>
<dbReference type="CDD" id="cd00143">
    <property type="entry name" value="PP2Cc"/>
    <property type="match status" value="1"/>
</dbReference>
<dbReference type="GO" id="GO:0004722">
    <property type="term" value="F:protein serine/threonine phosphatase activity"/>
    <property type="evidence" value="ECO:0007669"/>
    <property type="project" value="InterPro"/>
</dbReference>
<keyword evidence="2" id="KW-0479">Metal-binding</keyword>
<evidence type="ECO:0000256" key="4">
    <source>
        <dbReference type="ARBA" id="ARBA00022912"/>
    </source>
</evidence>
<feature type="domain" description="PPM-type phosphatase" evidence="7">
    <location>
        <begin position="74"/>
        <end position="354"/>
    </location>
</feature>
<comment type="similarity">
    <text evidence="6">Belongs to the PP2C family.</text>
</comment>
<evidence type="ECO:0000256" key="5">
    <source>
        <dbReference type="ARBA" id="ARBA00023136"/>
    </source>
</evidence>
<sequence length="356" mass="39753">MGLLNVSAESENQTQTKSLSIHLPAIEKKQTLALVKHRKKRSIIKNKTSIQGVISINKAFEYKKTFKKLEFSTATRIGSINKKPKKNNQDNYFGIKNGFGYNNLHIFGVFDGHGPNGHMVSKFLETQYPIILEKYISTLMTNPLKETYKKVFCKIISELDFQLKSSDIDILYSGSTLLTVFLTDTDCCCVSVGDSRALIGNFDTSWNMRVLNQEHKPSDFEEKQRIEKAGGRVECLKDDLGNPIGPIRAWGNCFKSPGLAMSRALGDTFAESFGVISEPDVNVFTLSSSDRFIVIATDGLWDSVSNQKVVELMSRFWVLGDFTSAAESLANYATISALSEGNYVDDITIITVFRTN</sequence>
<evidence type="ECO:0000313" key="9">
    <source>
        <dbReference type="Proteomes" id="UP000187209"/>
    </source>
</evidence>
<dbReference type="Pfam" id="PF00481">
    <property type="entry name" value="PP2C"/>
    <property type="match status" value="1"/>
</dbReference>
<evidence type="ECO:0000313" key="8">
    <source>
        <dbReference type="EMBL" id="OMJ95521.1"/>
    </source>
</evidence>
<protein>
    <recommendedName>
        <fullName evidence="7">PPM-type phosphatase domain-containing protein</fullName>
    </recommendedName>
</protein>
<dbReference type="PANTHER" id="PTHR47992">
    <property type="entry name" value="PROTEIN PHOSPHATASE"/>
    <property type="match status" value="1"/>
</dbReference>
<accession>A0A1R2D2R5</accession>
<dbReference type="SUPFAM" id="SSF81606">
    <property type="entry name" value="PP2C-like"/>
    <property type="match status" value="1"/>
</dbReference>
<dbReference type="InterPro" id="IPR036457">
    <property type="entry name" value="PPM-type-like_dom_sf"/>
</dbReference>
<keyword evidence="3 6" id="KW-0378">Hydrolase</keyword>
<dbReference type="PROSITE" id="PS51746">
    <property type="entry name" value="PPM_2"/>
    <property type="match status" value="1"/>
</dbReference>
<dbReference type="OrthoDB" id="10264738at2759"/>
<proteinExistence type="inferred from homology"/>
<evidence type="ECO:0000256" key="3">
    <source>
        <dbReference type="ARBA" id="ARBA00022801"/>
    </source>
</evidence>